<protein>
    <submittedName>
        <fullName evidence="7">Site-specific DNA-methyltransferase</fullName>
    </submittedName>
</protein>
<name>A0A8J2TL51_9BACI</name>
<dbReference type="Gene3D" id="3.40.50.150">
    <property type="entry name" value="Vaccinia Virus protein VP39"/>
    <property type="match status" value="1"/>
</dbReference>
<comment type="similarity">
    <text evidence="1">Belongs to the N(4)/N(6)-methyltransferase family.</text>
</comment>
<dbReference type="GO" id="GO:0032259">
    <property type="term" value="P:methylation"/>
    <property type="evidence" value="ECO:0007669"/>
    <property type="project" value="UniProtKB-KW"/>
</dbReference>
<comment type="caution">
    <text evidence="7">The sequence shown here is derived from an EMBL/GenBank/DDBJ whole genome shotgun (WGS) entry which is preliminary data.</text>
</comment>
<evidence type="ECO:0000313" key="8">
    <source>
        <dbReference type="Proteomes" id="UP000602050"/>
    </source>
</evidence>
<proteinExistence type="inferred from homology"/>
<dbReference type="SUPFAM" id="SSF53335">
    <property type="entry name" value="S-adenosyl-L-methionine-dependent methyltransferases"/>
    <property type="match status" value="1"/>
</dbReference>
<accession>A0A8J2TL51</accession>
<dbReference type="AlphaFoldDB" id="A0A8J2TL51"/>
<evidence type="ECO:0000256" key="4">
    <source>
        <dbReference type="ARBA" id="ARBA00022691"/>
    </source>
</evidence>
<keyword evidence="4" id="KW-0949">S-adenosyl-L-methionine</keyword>
<dbReference type="EMBL" id="BMEV01000026">
    <property type="protein sequence ID" value="GFZ75684.1"/>
    <property type="molecule type" value="Genomic_DNA"/>
</dbReference>
<dbReference type="PRINTS" id="PR00506">
    <property type="entry name" value="D21N6MTFRASE"/>
</dbReference>
<evidence type="ECO:0000256" key="3">
    <source>
        <dbReference type="ARBA" id="ARBA00022679"/>
    </source>
</evidence>
<keyword evidence="8" id="KW-1185">Reference proteome</keyword>
<evidence type="ECO:0000256" key="1">
    <source>
        <dbReference type="ARBA" id="ARBA00006594"/>
    </source>
</evidence>
<evidence type="ECO:0000313" key="7">
    <source>
        <dbReference type="EMBL" id="GFZ75684.1"/>
    </source>
</evidence>
<dbReference type="RefSeq" id="WP_188391941.1">
    <property type="nucleotide sequence ID" value="NZ_BMEV01000026.1"/>
</dbReference>
<dbReference type="InterPro" id="IPR002052">
    <property type="entry name" value="DNA_methylase_N6_adenine_CS"/>
</dbReference>
<dbReference type="Pfam" id="PF01555">
    <property type="entry name" value="N6_N4_Mtase"/>
    <property type="match status" value="1"/>
</dbReference>
<organism evidence="7 8">
    <name type="scientific">Compostibacillus humi</name>
    <dbReference type="NCBI Taxonomy" id="1245525"/>
    <lineage>
        <taxon>Bacteria</taxon>
        <taxon>Bacillati</taxon>
        <taxon>Bacillota</taxon>
        <taxon>Bacilli</taxon>
        <taxon>Bacillales</taxon>
        <taxon>Bacillaceae</taxon>
        <taxon>Compostibacillus</taxon>
    </lineage>
</organism>
<gene>
    <name evidence="7" type="ORF">GCM10010978_16750</name>
</gene>
<dbReference type="PROSITE" id="PS00092">
    <property type="entry name" value="N6_MTASE"/>
    <property type="match status" value="1"/>
</dbReference>
<dbReference type="Proteomes" id="UP000602050">
    <property type="component" value="Unassembled WGS sequence"/>
</dbReference>
<evidence type="ECO:0000256" key="2">
    <source>
        <dbReference type="ARBA" id="ARBA00022603"/>
    </source>
</evidence>
<dbReference type="GO" id="GO:0003677">
    <property type="term" value="F:DNA binding"/>
    <property type="evidence" value="ECO:0007669"/>
    <property type="project" value="InterPro"/>
</dbReference>
<reference evidence="7" key="2">
    <citation type="submission" date="2020-09" db="EMBL/GenBank/DDBJ databases">
        <authorList>
            <person name="Sun Q."/>
            <person name="Zhou Y."/>
        </authorList>
    </citation>
    <scope>NUCLEOTIDE SEQUENCE</scope>
    <source>
        <strain evidence="7">CGMCC 1.12360</strain>
    </source>
</reference>
<keyword evidence="5" id="KW-0680">Restriction system</keyword>
<dbReference type="GO" id="GO:0008170">
    <property type="term" value="F:N-methyltransferase activity"/>
    <property type="evidence" value="ECO:0007669"/>
    <property type="project" value="InterPro"/>
</dbReference>
<keyword evidence="3" id="KW-0808">Transferase</keyword>
<dbReference type="InterPro" id="IPR002295">
    <property type="entry name" value="N4/N6-MTase_EcoPI_Mod-like"/>
</dbReference>
<keyword evidence="2" id="KW-0489">Methyltransferase</keyword>
<dbReference type="InterPro" id="IPR029063">
    <property type="entry name" value="SAM-dependent_MTases_sf"/>
</dbReference>
<dbReference type="PIRSF" id="PIRSF015855">
    <property type="entry name" value="TypeIII_Mtase_mKpnI"/>
    <property type="match status" value="1"/>
</dbReference>
<evidence type="ECO:0000259" key="6">
    <source>
        <dbReference type="Pfam" id="PF01555"/>
    </source>
</evidence>
<sequence length="618" mass="71702">MEKIDGKTYNLTEEKKRQLMELFPEAVSEGKINVERLLLAIGEDRASEEEKFEFRWKGKKEAIQLAQKQTTGTLRPVKEESVNWDSTNHLYIEGDNLEVLRVLQQSYRNKIKVIYIDPPYNTGKDFVYKDNFHDNVENYKERLKESYKSNAETSGRYHTDWLNMMYPRLMLAKSFLTDDGVIFISIDDHEVFNLKKICDEIFGENNFIEMFSWKKTSTPANLSNKTKKSLEYILLYQKRDAKELKGLTKFSKSTNGLMNQTNRVSELIFPKYITETSLKDGVYPAGKYGTSAYDIELLADTEVKDGKFIKDVYLRGKFKWSQNYLDEQIKAGVKVYIKTAAFSPSYEKDEYEPEKPWNIIDASFNVGTNENASDELDRIMGPNFSDGLYPKPTSLIKYLINMAAGPEDYIMDFFSGSATTGHAVMELNAEDGGKRKFILVQLPEETNQKSEAFRAGYKKITEIGKERLRRAGAQLKEKTDYPIDIGFKVFHLDTTNIKQWDEQEEDLEASLLDQIQPLKDGRNEEDVVYEILLKYGLELTVPVEKKTWEKKNYYSVGHGEILIALDKDIQQNFVEHLAQEHHHCRIIVFFDEGFHDDTMRLNVEQLLKQYGITNIHVI</sequence>
<evidence type="ECO:0000256" key="5">
    <source>
        <dbReference type="ARBA" id="ARBA00022747"/>
    </source>
</evidence>
<reference evidence="7" key="1">
    <citation type="journal article" date="2014" name="Int. J. Syst. Evol. Microbiol.">
        <title>Complete genome sequence of Corynebacterium casei LMG S-19264T (=DSM 44701T), isolated from a smear-ripened cheese.</title>
        <authorList>
            <consortium name="US DOE Joint Genome Institute (JGI-PGF)"/>
            <person name="Walter F."/>
            <person name="Albersmeier A."/>
            <person name="Kalinowski J."/>
            <person name="Ruckert C."/>
        </authorList>
    </citation>
    <scope>NUCLEOTIDE SEQUENCE</scope>
    <source>
        <strain evidence="7">CGMCC 1.12360</strain>
    </source>
</reference>
<dbReference type="GO" id="GO:0009307">
    <property type="term" value="P:DNA restriction-modification system"/>
    <property type="evidence" value="ECO:0007669"/>
    <property type="project" value="UniProtKB-KW"/>
</dbReference>
<feature type="domain" description="DNA methylase N-4/N-6" evidence="6">
    <location>
        <begin position="111"/>
        <end position="439"/>
    </location>
</feature>
<dbReference type="InterPro" id="IPR002941">
    <property type="entry name" value="DNA_methylase_N4/N6"/>
</dbReference>